<name>A0A085ZDU1_9FLAO</name>
<evidence type="ECO:0000313" key="1">
    <source>
        <dbReference type="EMBL" id="KFF02605.1"/>
    </source>
</evidence>
<reference evidence="1 2" key="1">
    <citation type="submission" date="2014-07" db="EMBL/GenBank/DDBJ databases">
        <title>Genome of Flavobacterium reichenbachii LMG 25512.</title>
        <authorList>
            <person name="Stropko S.J."/>
            <person name="Pipes S.E."/>
            <person name="Newman J.D."/>
        </authorList>
    </citation>
    <scope>NUCLEOTIDE SEQUENCE [LARGE SCALE GENOMIC DNA]</scope>
    <source>
        <strain evidence="1 2">LMG 25512</strain>
    </source>
</reference>
<proteinExistence type="predicted"/>
<protein>
    <submittedName>
        <fullName evidence="1">Uncharacterized protein</fullName>
    </submittedName>
</protein>
<dbReference type="RefSeq" id="WP_035689907.1">
    <property type="nucleotide sequence ID" value="NZ_JPRL01000004.1"/>
</dbReference>
<comment type="caution">
    <text evidence="1">The sequence shown here is derived from an EMBL/GenBank/DDBJ whole genome shotgun (WGS) entry which is preliminary data.</text>
</comment>
<organism evidence="1 2">
    <name type="scientific">Flavobacterium reichenbachii</name>
    <dbReference type="NCBI Taxonomy" id="362418"/>
    <lineage>
        <taxon>Bacteria</taxon>
        <taxon>Pseudomonadati</taxon>
        <taxon>Bacteroidota</taxon>
        <taxon>Flavobacteriia</taxon>
        <taxon>Flavobacteriales</taxon>
        <taxon>Flavobacteriaceae</taxon>
        <taxon>Flavobacterium</taxon>
    </lineage>
</organism>
<dbReference type="AlphaFoldDB" id="A0A085ZDU1"/>
<dbReference type="OrthoDB" id="1307479at2"/>
<dbReference type="EMBL" id="JPRL01000004">
    <property type="protein sequence ID" value="KFF02605.1"/>
    <property type="molecule type" value="Genomic_DNA"/>
</dbReference>
<gene>
    <name evidence="1" type="ORF">IW19_23330</name>
</gene>
<dbReference type="Proteomes" id="UP000028715">
    <property type="component" value="Unassembled WGS sequence"/>
</dbReference>
<dbReference type="STRING" id="362418.IW19_23330"/>
<sequence length="272" mass="31382">MDGFREEDFTGRVLRFKSINGDTRFKNVTLEIYAASKPKGYFYTKEGVYLGKIGTDNNVYITDQASFSEIEKGKTVSDDKIIYFTEKYKLNNEQMLDRAHWIFGEGRGEFATEYAHTIENMKKWGYHGKGFSEEGTYCSLSDSKYKGKSVFFSGKTGYENYDDFANARINLNDLNKLKNADIVIKAIIDQKRGITTDPTPNATQWLGKRNYFFKQEIAKGEKLTKADESYNFQVKKHGKDKVLRKDGKSKRSHLFIDTRLQADIDKLNKKKS</sequence>
<accession>A0A085ZDU1</accession>
<evidence type="ECO:0000313" key="2">
    <source>
        <dbReference type="Proteomes" id="UP000028715"/>
    </source>
</evidence>
<keyword evidence="2" id="KW-1185">Reference proteome</keyword>